<dbReference type="STRING" id="1297569.MESS2_p30004"/>
<comment type="caution">
    <text evidence="2">The sequence shown here is derived from an EMBL/GenBank/DDBJ whole genome shotgun (WGS) entry which is preliminary data.</text>
</comment>
<evidence type="ECO:0000256" key="1">
    <source>
        <dbReference type="SAM" id="MobiDB-lite"/>
    </source>
</evidence>
<dbReference type="Proteomes" id="UP000012062">
    <property type="component" value="Unassembled WGS sequence"/>
</dbReference>
<reference evidence="2 3" key="1">
    <citation type="submission" date="2013-02" db="EMBL/GenBank/DDBJ databases">
        <authorList>
            <person name="Genoscope - CEA"/>
        </authorList>
    </citation>
    <scope>NUCLEOTIDE SEQUENCE [LARGE SCALE GENOMIC DNA]</scope>
    <source>
        <strain evidence="2 3">STM 2683</strain>
    </source>
</reference>
<feature type="region of interest" description="Disordered" evidence="1">
    <location>
        <begin position="113"/>
        <end position="164"/>
    </location>
</feature>
<keyword evidence="3" id="KW-1185">Reference proteome</keyword>
<feature type="compositionally biased region" description="Polar residues" evidence="1">
    <location>
        <begin position="151"/>
        <end position="164"/>
    </location>
</feature>
<evidence type="ECO:0008006" key="4">
    <source>
        <dbReference type="Google" id="ProtNLM"/>
    </source>
</evidence>
<sequence length="164" mass="17273">MTALCGEYGRAQQSNPGGLGDACGGDWSGMGVREYAAAFAALAATSRTSASRRSHAGTDRHGSKRVWLWLAALIACKPAKLAAVALVNRLARIAWKLTVSGEYWSQGAPSQALLHQPDRAPRRRDQAQDRGSSVSSQMMTPSCAAPARSCLSRTTNGPCSAPDT</sequence>
<dbReference type="EMBL" id="CAUM01000185">
    <property type="protein sequence ID" value="CCV09514.1"/>
    <property type="molecule type" value="Genomic_DNA"/>
</dbReference>
<feature type="compositionally biased region" description="Polar residues" evidence="1">
    <location>
        <begin position="131"/>
        <end position="140"/>
    </location>
</feature>
<accession>M5EWS7</accession>
<gene>
    <name evidence="2" type="ORF">MESS2_p30004</name>
</gene>
<evidence type="ECO:0000313" key="3">
    <source>
        <dbReference type="Proteomes" id="UP000012062"/>
    </source>
</evidence>
<evidence type="ECO:0000313" key="2">
    <source>
        <dbReference type="EMBL" id="CCV09514.1"/>
    </source>
</evidence>
<protein>
    <recommendedName>
        <fullName evidence="4">Transposase</fullName>
    </recommendedName>
</protein>
<name>M5EWS7_9HYPH</name>
<proteinExistence type="predicted"/>
<organism evidence="2 3">
    <name type="scientific">Mesorhizobium metallidurans STM 2683</name>
    <dbReference type="NCBI Taxonomy" id="1297569"/>
    <lineage>
        <taxon>Bacteria</taxon>
        <taxon>Pseudomonadati</taxon>
        <taxon>Pseudomonadota</taxon>
        <taxon>Alphaproteobacteria</taxon>
        <taxon>Hyphomicrobiales</taxon>
        <taxon>Phyllobacteriaceae</taxon>
        <taxon>Mesorhizobium</taxon>
    </lineage>
</organism>
<feature type="compositionally biased region" description="Basic and acidic residues" evidence="1">
    <location>
        <begin position="116"/>
        <end position="128"/>
    </location>
</feature>
<dbReference type="AlphaFoldDB" id="M5EWS7"/>